<dbReference type="SUPFAM" id="SSF88659">
    <property type="entry name" value="Sigma3 and sigma4 domains of RNA polymerase sigma factors"/>
    <property type="match status" value="1"/>
</dbReference>
<dbReference type="EMBL" id="BMGH01000001">
    <property type="protein sequence ID" value="GGD05708.1"/>
    <property type="molecule type" value="Genomic_DNA"/>
</dbReference>
<dbReference type="InterPro" id="IPR013249">
    <property type="entry name" value="RNA_pol_sigma70_r4_t2"/>
</dbReference>
<dbReference type="InterPro" id="IPR036388">
    <property type="entry name" value="WH-like_DNA-bd_sf"/>
</dbReference>
<dbReference type="InterPro" id="IPR039425">
    <property type="entry name" value="RNA_pol_sigma-70-like"/>
</dbReference>
<dbReference type="GO" id="GO:0016987">
    <property type="term" value="F:sigma factor activity"/>
    <property type="evidence" value="ECO:0007669"/>
    <property type="project" value="UniProtKB-KW"/>
</dbReference>
<dbReference type="SUPFAM" id="SSF88946">
    <property type="entry name" value="Sigma2 domain of RNA polymerase sigma factors"/>
    <property type="match status" value="1"/>
</dbReference>
<dbReference type="Gene3D" id="1.10.1740.10">
    <property type="match status" value="1"/>
</dbReference>
<feature type="domain" description="RNA polymerase sigma factor 70 region 4 type 2" evidence="7">
    <location>
        <begin position="123"/>
        <end position="174"/>
    </location>
</feature>
<sequence>MRDGETIEALLSRVTLKDRQAFDTLYSHTSSKLFGVTLRILHDRQEAEEALQECFIKIWRKADSYAVSKASGMSWLMAIARNTAIDRLRKRREATGDGESEKYLEDERPSPEDSAVLTGEVNRLHECLETLDADRADVIRQAFLGGLKYQQLADMTRRPLGTIKSMVRRGLMALKECIEAEPEKAK</sequence>
<protein>
    <submittedName>
        <fullName evidence="8">RNA polymerase sigma factor</fullName>
    </submittedName>
</protein>
<evidence type="ECO:0000256" key="2">
    <source>
        <dbReference type="ARBA" id="ARBA00023015"/>
    </source>
</evidence>
<keyword evidence="3" id="KW-0731">Sigma factor</keyword>
<evidence type="ECO:0000259" key="7">
    <source>
        <dbReference type="Pfam" id="PF08281"/>
    </source>
</evidence>
<evidence type="ECO:0000256" key="5">
    <source>
        <dbReference type="SAM" id="MobiDB-lite"/>
    </source>
</evidence>
<gene>
    <name evidence="8" type="ORF">GCM10011342_13260</name>
</gene>
<keyword evidence="9" id="KW-1185">Reference proteome</keyword>
<organism evidence="8 9">
    <name type="scientific">Aquisalinus flavus</name>
    <dbReference type="NCBI Taxonomy" id="1526572"/>
    <lineage>
        <taxon>Bacteria</taxon>
        <taxon>Pseudomonadati</taxon>
        <taxon>Pseudomonadota</taxon>
        <taxon>Alphaproteobacteria</taxon>
        <taxon>Parvularculales</taxon>
        <taxon>Parvularculaceae</taxon>
        <taxon>Aquisalinus</taxon>
    </lineage>
</organism>
<dbReference type="Gene3D" id="1.10.10.10">
    <property type="entry name" value="Winged helix-like DNA-binding domain superfamily/Winged helix DNA-binding domain"/>
    <property type="match status" value="1"/>
</dbReference>
<dbReference type="InterPro" id="IPR013324">
    <property type="entry name" value="RNA_pol_sigma_r3/r4-like"/>
</dbReference>
<comment type="similarity">
    <text evidence="1">Belongs to the sigma-70 factor family. ECF subfamily.</text>
</comment>
<dbReference type="Pfam" id="PF04542">
    <property type="entry name" value="Sigma70_r2"/>
    <property type="match status" value="1"/>
</dbReference>
<keyword evidence="4" id="KW-0804">Transcription</keyword>
<dbReference type="GO" id="GO:0006352">
    <property type="term" value="P:DNA-templated transcription initiation"/>
    <property type="evidence" value="ECO:0007669"/>
    <property type="project" value="InterPro"/>
</dbReference>
<evidence type="ECO:0000256" key="4">
    <source>
        <dbReference type="ARBA" id="ARBA00023163"/>
    </source>
</evidence>
<keyword evidence="2" id="KW-0805">Transcription regulation</keyword>
<dbReference type="InterPro" id="IPR014284">
    <property type="entry name" value="RNA_pol_sigma-70_dom"/>
</dbReference>
<dbReference type="Proteomes" id="UP000613582">
    <property type="component" value="Unassembled WGS sequence"/>
</dbReference>
<evidence type="ECO:0000313" key="9">
    <source>
        <dbReference type="Proteomes" id="UP000613582"/>
    </source>
</evidence>
<name>A0A8J2Y6P1_9PROT</name>
<evidence type="ECO:0000256" key="3">
    <source>
        <dbReference type="ARBA" id="ARBA00023082"/>
    </source>
</evidence>
<dbReference type="AlphaFoldDB" id="A0A8J2Y6P1"/>
<evidence type="ECO:0000256" key="1">
    <source>
        <dbReference type="ARBA" id="ARBA00010641"/>
    </source>
</evidence>
<feature type="compositionally biased region" description="Basic and acidic residues" evidence="5">
    <location>
        <begin position="93"/>
        <end position="111"/>
    </location>
</feature>
<dbReference type="PANTHER" id="PTHR43133:SF62">
    <property type="entry name" value="RNA POLYMERASE SIGMA FACTOR SIGZ"/>
    <property type="match status" value="1"/>
</dbReference>
<comment type="caution">
    <text evidence="8">The sequence shown here is derived from an EMBL/GenBank/DDBJ whole genome shotgun (WGS) entry which is preliminary data.</text>
</comment>
<dbReference type="PANTHER" id="PTHR43133">
    <property type="entry name" value="RNA POLYMERASE ECF-TYPE SIGMA FACTO"/>
    <property type="match status" value="1"/>
</dbReference>
<feature type="domain" description="RNA polymerase sigma-70 region 2" evidence="6">
    <location>
        <begin position="25"/>
        <end position="92"/>
    </location>
</feature>
<feature type="region of interest" description="Disordered" evidence="5">
    <location>
        <begin position="92"/>
        <end position="114"/>
    </location>
</feature>
<dbReference type="NCBIfam" id="TIGR02937">
    <property type="entry name" value="sigma70-ECF"/>
    <property type="match status" value="1"/>
</dbReference>
<proteinExistence type="inferred from homology"/>
<dbReference type="InterPro" id="IPR007627">
    <property type="entry name" value="RNA_pol_sigma70_r2"/>
</dbReference>
<reference evidence="8" key="2">
    <citation type="submission" date="2020-09" db="EMBL/GenBank/DDBJ databases">
        <authorList>
            <person name="Sun Q."/>
            <person name="Zhou Y."/>
        </authorList>
    </citation>
    <scope>NUCLEOTIDE SEQUENCE</scope>
    <source>
        <strain evidence="8">CGMCC 1.12921</strain>
    </source>
</reference>
<dbReference type="GO" id="GO:0003677">
    <property type="term" value="F:DNA binding"/>
    <property type="evidence" value="ECO:0007669"/>
    <property type="project" value="InterPro"/>
</dbReference>
<dbReference type="InterPro" id="IPR013325">
    <property type="entry name" value="RNA_pol_sigma_r2"/>
</dbReference>
<dbReference type="RefSeq" id="WP_188160461.1">
    <property type="nucleotide sequence ID" value="NZ_BMGH01000001.1"/>
</dbReference>
<accession>A0A8J2Y6P1</accession>
<evidence type="ECO:0000313" key="8">
    <source>
        <dbReference type="EMBL" id="GGD05708.1"/>
    </source>
</evidence>
<reference evidence="8" key="1">
    <citation type="journal article" date="2014" name="Int. J. Syst. Evol. Microbiol.">
        <title>Complete genome sequence of Corynebacterium casei LMG S-19264T (=DSM 44701T), isolated from a smear-ripened cheese.</title>
        <authorList>
            <consortium name="US DOE Joint Genome Institute (JGI-PGF)"/>
            <person name="Walter F."/>
            <person name="Albersmeier A."/>
            <person name="Kalinowski J."/>
            <person name="Ruckert C."/>
        </authorList>
    </citation>
    <scope>NUCLEOTIDE SEQUENCE</scope>
    <source>
        <strain evidence="8">CGMCC 1.12921</strain>
    </source>
</reference>
<evidence type="ECO:0000259" key="6">
    <source>
        <dbReference type="Pfam" id="PF04542"/>
    </source>
</evidence>
<dbReference type="Pfam" id="PF08281">
    <property type="entry name" value="Sigma70_r4_2"/>
    <property type="match status" value="1"/>
</dbReference>